<feature type="compositionally biased region" description="Polar residues" evidence="1">
    <location>
        <begin position="34"/>
        <end position="43"/>
    </location>
</feature>
<feature type="region of interest" description="Disordered" evidence="1">
    <location>
        <begin position="1"/>
        <end position="102"/>
    </location>
</feature>
<evidence type="ECO:0000313" key="2">
    <source>
        <dbReference type="EMBL" id="EIN03358.1"/>
    </source>
</evidence>
<organism evidence="2 3">
    <name type="scientific">Punctularia strigosozonata (strain HHB-11173)</name>
    <name type="common">White-rot fungus</name>
    <dbReference type="NCBI Taxonomy" id="741275"/>
    <lineage>
        <taxon>Eukaryota</taxon>
        <taxon>Fungi</taxon>
        <taxon>Dikarya</taxon>
        <taxon>Basidiomycota</taxon>
        <taxon>Agaricomycotina</taxon>
        <taxon>Agaricomycetes</taxon>
        <taxon>Corticiales</taxon>
        <taxon>Punctulariaceae</taxon>
        <taxon>Punctularia</taxon>
    </lineage>
</organism>
<accession>R7RZE6</accession>
<dbReference type="KEGG" id="psq:PUNSTDRAFT_139624"/>
<feature type="region of interest" description="Disordered" evidence="1">
    <location>
        <begin position="164"/>
        <end position="189"/>
    </location>
</feature>
<dbReference type="AlphaFoldDB" id="R7RZE6"/>
<dbReference type="Proteomes" id="UP000054196">
    <property type="component" value="Unassembled WGS sequence"/>
</dbReference>
<feature type="compositionally biased region" description="Polar residues" evidence="1">
    <location>
        <begin position="10"/>
        <end position="26"/>
    </location>
</feature>
<protein>
    <submittedName>
        <fullName evidence="2">Uncharacterized protein</fullName>
    </submittedName>
</protein>
<gene>
    <name evidence="2" type="ORF">PUNSTDRAFT_139624</name>
</gene>
<evidence type="ECO:0000256" key="1">
    <source>
        <dbReference type="SAM" id="MobiDB-lite"/>
    </source>
</evidence>
<evidence type="ECO:0000313" key="3">
    <source>
        <dbReference type="Proteomes" id="UP000054196"/>
    </source>
</evidence>
<proteinExistence type="predicted"/>
<name>R7RZE6_PUNST</name>
<sequence length="189" mass="19705">MAPPPLPVTTAESPSSPRKLAATTSLPILRVAPQNIQGATTSPRGLDGSGVRPAATHALPDPRAQDTNIEVHASQVSDSQTLHDAAAQGDTDPDPGGAQDTDETDLALYQSFELANANVQYWILDLRIVLAALPGMPDARAPPVACLIPPVACSRPTRCMPHGPPAGGGAHQNRDRCRRHSGLPTVSTI</sequence>
<dbReference type="HOGENOM" id="CLU_1435093_0_0_1"/>
<dbReference type="GeneID" id="18880378"/>
<dbReference type="RefSeq" id="XP_007389411.1">
    <property type="nucleotide sequence ID" value="XM_007389349.1"/>
</dbReference>
<reference evidence="3" key="1">
    <citation type="journal article" date="2012" name="Science">
        <title>The Paleozoic origin of enzymatic lignin decomposition reconstructed from 31 fungal genomes.</title>
        <authorList>
            <person name="Floudas D."/>
            <person name="Binder M."/>
            <person name="Riley R."/>
            <person name="Barry K."/>
            <person name="Blanchette R.A."/>
            <person name="Henrissat B."/>
            <person name="Martinez A.T."/>
            <person name="Otillar R."/>
            <person name="Spatafora J.W."/>
            <person name="Yadav J.S."/>
            <person name="Aerts A."/>
            <person name="Benoit I."/>
            <person name="Boyd A."/>
            <person name="Carlson A."/>
            <person name="Copeland A."/>
            <person name="Coutinho P.M."/>
            <person name="de Vries R.P."/>
            <person name="Ferreira P."/>
            <person name="Findley K."/>
            <person name="Foster B."/>
            <person name="Gaskell J."/>
            <person name="Glotzer D."/>
            <person name="Gorecki P."/>
            <person name="Heitman J."/>
            <person name="Hesse C."/>
            <person name="Hori C."/>
            <person name="Igarashi K."/>
            <person name="Jurgens J.A."/>
            <person name="Kallen N."/>
            <person name="Kersten P."/>
            <person name="Kohler A."/>
            <person name="Kuees U."/>
            <person name="Kumar T.K.A."/>
            <person name="Kuo A."/>
            <person name="LaButti K."/>
            <person name="Larrondo L.F."/>
            <person name="Lindquist E."/>
            <person name="Ling A."/>
            <person name="Lombard V."/>
            <person name="Lucas S."/>
            <person name="Lundell T."/>
            <person name="Martin R."/>
            <person name="McLaughlin D.J."/>
            <person name="Morgenstern I."/>
            <person name="Morin E."/>
            <person name="Murat C."/>
            <person name="Nagy L.G."/>
            <person name="Nolan M."/>
            <person name="Ohm R.A."/>
            <person name="Patyshakuliyeva A."/>
            <person name="Rokas A."/>
            <person name="Ruiz-Duenas F.J."/>
            <person name="Sabat G."/>
            <person name="Salamov A."/>
            <person name="Samejima M."/>
            <person name="Schmutz J."/>
            <person name="Slot J.C."/>
            <person name="St John F."/>
            <person name="Stenlid J."/>
            <person name="Sun H."/>
            <person name="Sun S."/>
            <person name="Syed K."/>
            <person name="Tsang A."/>
            <person name="Wiebenga A."/>
            <person name="Young D."/>
            <person name="Pisabarro A."/>
            <person name="Eastwood D.C."/>
            <person name="Martin F."/>
            <person name="Cullen D."/>
            <person name="Grigoriev I.V."/>
            <person name="Hibbett D.S."/>
        </authorList>
    </citation>
    <scope>NUCLEOTIDE SEQUENCE [LARGE SCALE GENOMIC DNA]</scope>
    <source>
        <strain evidence="3">HHB-11173 SS5</strain>
    </source>
</reference>
<keyword evidence="3" id="KW-1185">Reference proteome</keyword>
<dbReference type="EMBL" id="JH687610">
    <property type="protein sequence ID" value="EIN03358.1"/>
    <property type="molecule type" value="Genomic_DNA"/>
</dbReference>